<gene>
    <name evidence="4" type="ORF">SLOPH_2563</name>
</gene>
<dbReference type="PROSITE" id="PS51450">
    <property type="entry name" value="LRR"/>
    <property type="match status" value="2"/>
</dbReference>
<dbReference type="SUPFAM" id="SSF52058">
    <property type="entry name" value="L domain-like"/>
    <property type="match status" value="1"/>
</dbReference>
<dbReference type="PANTHER" id="PTHR48051">
    <property type="match status" value="1"/>
</dbReference>
<evidence type="ECO:0000313" key="4">
    <source>
        <dbReference type="EMBL" id="EPR79023.1"/>
    </source>
</evidence>
<dbReference type="InterPro" id="IPR001611">
    <property type="entry name" value="Leu-rich_rpt"/>
</dbReference>
<dbReference type="Proteomes" id="UP000014978">
    <property type="component" value="Unassembled WGS sequence"/>
</dbReference>
<protein>
    <submittedName>
        <fullName evidence="4">Leucine rich repeat protein</fullName>
    </submittedName>
</protein>
<dbReference type="SMART" id="SM00369">
    <property type="entry name" value="LRR_TYP"/>
    <property type="match status" value="2"/>
</dbReference>
<dbReference type="InterPro" id="IPR050216">
    <property type="entry name" value="LRR_domain-containing"/>
</dbReference>
<dbReference type="Pfam" id="PF23598">
    <property type="entry name" value="LRR_14"/>
    <property type="match status" value="1"/>
</dbReference>
<sequence>MDMTRFPLPMLKYLDLSKNCIIEFDISNLKNLKILNLSYNRLEEIPSNFTMLENLKELILDSNLFITLPEILFRLKSLSFLSLNCNEIKDLTNLIENDTLEIISLNFNRFSVIDSTILKLKKLRKLYIISSYIIIVPEELRKMGISVITKI</sequence>
<dbReference type="PANTHER" id="PTHR48051:SF1">
    <property type="entry name" value="RAS SUPPRESSOR PROTEIN 1"/>
    <property type="match status" value="1"/>
</dbReference>
<dbReference type="GO" id="GO:0005737">
    <property type="term" value="C:cytoplasm"/>
    <property type="evidence" value="ECO:0007669"/>
    <property type="project" value="TreeGrafter"/>
</dbReference>
<dbReference type="PRINTS" id="PR00019">
    <property type="entry name" value="LEURICHRPT"/>
</dbReference>
<dbReference type="SMART" id="SM00364">
    <property type="entry name" value="LRR_BAC"/>
    <property type="match status" value="3"/>
</dbReference>
<name>S7XSW6_SPRLO</name>
<organism evidence="4 5">
    <name type="scientific">Spraguea lophii (strain 42_110)</name>
    <name type="common">Microsporidian parasite</name>
    <dbReference type="NCBI Taxonomy" id="1358809"/>
    <lineage>
        <taxon>Eukaryota</taxon>
        <taxon>Fungi</taxon>
        <taxon>Fungi incertae sedis</taxon>
        <taxon>Microsporidia</taxon>
        <taxon>Spragueidae</taxon>
        <taxon>Spraguea</taxon>
    </lineage>
</organism>
<evidence type="ECO:0000259" key="3">
    <source>
        <dbReference type="Pfam" id="PF23598"/>
    </source>
</evidence>
<evidence type="ECO:0000313" key="5">
    <source>
        <dbReference type="Proteomes" id="UP000014978"/>
    </source>
</evidence>
<dbReference type="STRING" id="1358809.S7XSW6"/>
<proteinExistence type="predicted"/>
<keyword evidence="2" id="KW-0677">Repeat</keyword>
<dbReference type="OMA" id="KNCIIEF"/>
<dbReference type="InParanoid" id="S7XSW6"/>
<accession>S7XSW6</accession>
<dbReference type="VEuPathDB" id="MicrosporidiaDB:SLOPH_2563"/>
<dbReference type="InterPro" id="IPR003591">
    <property type="entry name" value="Leu-rich_rpt_typical-subtyp"/>
</dbReference>
<evidence type="ECO:0000256" key="2">
    <source>
        <dbReference type="ARBA" id="ARBA00022737"/>
    </source>
</evidence>
<dbReference type="AlphaFoldDB" id="S7XSW6"/>
<keyword evidence="1" id="KW-0433">Leucine-rich repeat</keyword>
<feature type="domain" description="Disease resistance R13L4/SHOC-2-like LRR" evidence="3">
    <location>
        <begin position="8"/>
        <end position="129"/>
    </location>
</feature>
<dbReference type="InterPro" id="IPR032675">
    <property type="entry name" value="LRR_dom_sf"/>
</dbReference>
<dbReference type="HOGENOM" id="CLU_1732657_0_0_1"/>
<comment type="caution">
    <text evidence="4">The sequence shown here is derived from an EMBL/GenBank/DDBJ whole genome shotgun (WGS) entry which is preliminary data.</text>
</comment>
<keyword evidence="5" id="KW-1185">Reference proteome</keyword>
<evidence type="ECO:0000256" key="1">
    <source>
        <dbReference type="ARBA" id="ARBA00022614"/>
    </source>
</evidence>
<dbReference type="EMBL" id="ATCN01000441">
    <property type="protein sequence ID" value="EPR79023.1"/>
    <property type="molecule type" value="Genomic_DNA"/>
</dbReference>
<dbReference type="Gene3D" id="3.80.10.10">
    <property type="entry name" value="Ribonuclease Inhibitor"/>
    <property type="match status" value="1"/>
</dbReference>
<dbReference type="InterPro" id="IPR055414">
    <property type="entry name" value="LRR_R13L4/SHOC2-like"/>
</dbReference>
<reference evidence="5" key="1">
    <citation type="journal article" date="2013" name="PLoS Genet.">
        <title>The genome of Spraguea lophii and the basis of host-microsporidian interactions.</title>
        <authorList>
            <person name="Campbell S.E."/>
            <person name="Williams T.A."/>
            <person name="Yousuf A."/>
            <person name="Soanes D.M."/>
            <person name="Paszkiewicz K.H."/>
            <person name="Williams B.A.P."/>
        </authorList>
    </citation>
    <scope>NUCLEOTIDE SEQUENCE [LARGE SCALE GENOMIC DNA]</scope>
    <source>
        <strain evidence="5">42_110</strain>
    </source>
</reference>